<name>A0A6C0L144_9ZZZZ</name>
<proteinExistence type="predicted"/>
<dbReference type="EMBL" id="MN741015">
    <property type="protein sequence ID" value="QHU22640.1"/>
    <property type="molecule type" value="Genomic_DNA"/>
</dbReference>
<feature type="region of interest" description="Disordered" evidence="1">
    <location>
        <begin position="96"/>
        <end position="123"/>
    </location>
</feature>
<protein>
    <submittedName>
        <fullName evidence="2">Uncharacterized protein</fullName>
    </submittedName>
</protein>
<accession>A0A6C0L144</accession>
<reference evidence="2" key="1">
    <citation type="journal article" date="2020" name="Nature">
        <title>Giant virus diversity and host interactions through global metagenomics.</title>
        <authorList>
            <person name="Schulz F."/>
            <person name="Roux S."/>
            <person name="Paez-Espino D."/>
            <person name="Jungbluth S."/>
            <person name="Walsh D.A."/>
            <person name="Denef V.J."/>
            <person name="McMahon K.D."/>
            <person name="Konstantinidis K.T."/>
            <person name="Eloe-Fadrosh E.A."/>
            <person name="Kyrpides N.C."/>
            <person name="Woyke T."/>
        </authorList>
    </citation>
    <scope>NUCLEOTIDE SEQUENCE</scope>
    <source>
        <strain evidence="2">GVMAG-S-ERX555907-102</strain>
    </source>
</reference>
<feature type="compositionally biased region" description="Basic and acidic residues" evidence="1">
    <location>
        <begin position="113"/>
        <end position="123"/>
    </location>
</feature>
<sequence length="164" mass="19374">MTNIPDKIITGTDNGELNNLEKQELEVNITSSIMTFMSYSIKSSSIFVEHSERTIITTDDIKRAMMVEIFLYFERSDLEMRIGEWRNIILNEMKNDTSDIEDEEDDLEDEQESTDKLENEEKKNKKICSCEVCDLMNTIKDKWKYYNPTDEMGKIFKNHIDKME</sequence>
<evidence type="ECO:0000313" key="2">
    <source>
        <dbReference type="EMBL" id="QHU22640.1"/>
    </source>
</evidence>
<feature type="compositionally biased region" description="Acidic residues" evidence="1">
    <location>
        <begin position="98"/>
        <end position="112"/>
    </location>
</feature>
<organism evidence="2">
    <name type="scientific">viral metagenome</name>
    <dbReference type="NCBI Taxonomy" id="1070528"/>
    <lineage>
        <taxon>unclassified sequences</taxon>
        <taxon>metagenomes</taxon>
        <taxon>organismal metagenomes</taxon>
    </lineage>
</organism>
<evidence type="ECO:0000256" key="1">
    <source>
        <dbReference type="SAM" id="MobiDB-lite"/>
    </source>
</evidence>
<dbReference type="AlphaFoldDB" id="A0A6C0L144"/>